<feature type="domain" description="RecX third three-helical" evidence="7">
    <location>
        <begin position="102"/>
        <end position="148"/>
    </location>
</feature>
<dbReference type="AlphaFoldDB" id="A0A432W958"/>
<evidence type="ECO:0000256" key="1">
    <source>
        <dbReference type="ARBA" id="ARBA00004496"/>
    </source>
</evidence>
<dbReference type="Pfam" id="PF21982">
    <property type="entry name" value="RecX_HTH1"/>
    <property type="match status" value="1"/>
</dbReference>
<dbReference type="Proteomes" id="UP000288293">
    <property type="component" value="Unassembled WGS sequence"/>
</dbReference>
<sequence length="157" mass="18498">MKADAEEDVKAIEHRAVHLLGRREHSAAELKRKLRQKGFAAEPIDEVLELLAERGWQSDQRFTESYIRQRIENGYGPLKIRFDLQQKGIASSMIEELLAAQETDWVELARQRYVRRFGETPAADEKERARRLRHLYQRGFLPDQVRTAYHRIEQQEG</sequence>
<evidence type="ECO:0000259" key="6">
    <source>
        <dbReference type="Pfam" id="PF02631"/>
    </source>
</evidence>
<dbReference type="InterPro" id="IPR053925">
    <property type="entry name" value="RecX_HTH_3rd"/>
</dbReference>
<protein>
    <recommendedName>
        <fullName evidence="3 5">Regulatory protein RecX</fullName>
    </recommendedName>
</protein>
<dbReference type="InterPro" id="IPR053926">
    <property type="entry name" value="RecX_HTH_1st"/>
</dbReference>
<accession>A0A432W958</accession>
<dbReference type="PANTHER" id="PTHR33602">
    <property type="entry name" value="REGULATORY PROTEIN RECX FAMILY PROTEIN"/>
    <property type="match status" value="1"/>
</dbReference>
<reference evidence="9 10" key="1">
    <citation type="journal article" date="2011" name="Front. Microbiol.">
        <title>Genomic signatures of strain selection and enhancement in Bacillus atrophaeus var. globigii, a historical biowarfare simulant.</title>
        <authorList>
            <person name="Gibbons H.S."/>
            <person name="Broomall S.M."/>
            <person name="McNew L.A."/>
            <person name="Daligault H."/>
            <person name="Chapman C."/>
            <person name="Bruce D."/>
            <person name="Karavis M."/>
            <person name="Krepps M."/>
            <person name="McGregor P.A."/>
            <person name="Hong C."/>
            <person name="Park K.H."/>
            <person name="Akmal A."/>
            <person name="Feldman A."/>
            <person name="Lin J.S."/>
            <person name="Chang W.E."/>
            <person name="Higgs B.W."/>
            <person name="Demirev P."/>
            <person name="Lindquist J."/>
            <person name="Liem A."/>
            <person name="Fochler E."/>
            <person name="Read T.D."/>
            <person name="Tapia R."/>
            <person name="Johnson S."/>
            <person name="Bishop-Lilly K.A."/>
            <person name="Detter C."/>
            <person name="Han C."/>
            <person name="Sozhamannan S."/>
            <person name="Rosenzweig C.N."/>
            <person name="Skowronski E.W."/>
        </authorList>
    </citation>
    <scope>NUCLEOTIDE SEQUENCE [LARGE SCALE GENOMIC DNA]</scope>
    <source>
        <strain evidence="9 10">MLST1</strain>
    </source>
</reference>
<comment type="caution">
    <text evidence="9">The sequence shown here is derived from an EMBL/GenBank/DDBJ whole genome shotgun (WGS) entry which is preliminary data.</text>
</comment>
<feature type="domain" description="RecX first three-helical" evidence="8">
    <location>
        <begin position="15"/>
        <end position="49"/>
    </location>
</feature>
<dbReference type="InterPro" id="IPR053924">
    <property type="entry name" value="RecX_HTH_2nd"/>
</dbReference>
<gene>
    <name evidence="5" type="primary">recX</name>
    <name evidence="9" type="ORF">CWE09_05235</name>
</gene>
<dbReference type="HAMAP" id="MF_01114">
    <property type="entry name" value="RecX"/>
    <property type="match status" value="1"/>
</dbReference>
<keyword evidence="10" id="KW-1185">Reference proteome</keyword>
<comment type="function">
    <text evidence="5">Modulates RecA activity.</text>
</comment>
<dbReference type="RefSeq" id="WP_126802943.1">
    <property type="nucleotide sequence ID" value="NZ_PIPL01000001.1"/>
</dbReference>
<dbReference type="OrthoDB" id="7066780at2"/>
<evidence type="ECO:0000259" key="8">
    <source>
        <dbReference type="Pfam" id="PF21982"/>
    </source>
</evidence>
<dbReference type="GO" id="GO:0006282">
    <property type="term" value="P:regulation of DNA repair"/>
    <property type="evidence" value="ECO:0007669"/>
    <property type="project" value="UniProtKB-UniRule"/>
</dbReference>
<evidence type="ECO:0000256" key="3">
    <source>
        <dbReference type="ARBA" id="ARBA00018111"/>
    </source>
</evidence>
<name>A0A432W958_9GAMM</name>
<dbReference type="GO" id="GO:0005737">
    <property type="term" value="C:cytoplasm"/>
    <property type="evidence" value="ECO:0007669"/>
    <property type="project" value="UniProtKB-SubCell"/>
</dbReference>
<dbReference type="PANTHER" id="PTHR33602:SF1">
    <property type="entry name" value="REGULATORY PROTEIN RECX FAMILY PROTEIN"/>
    <property type="match status" value="1"/>
</dbReference>
<comment type="similarity">
    <text evidence="2 5">Belongs to the RecX family.</text>
</comment>
<dbReference type="Pfam" id="PF21981">
    <property type="entry name" value="RecX_HTH3"/>
    <property type="match status" value="1"/>
</dbReference>
<dbReference type="Pfam" id="PF02631">
    <property type="entry name" value="RecX_HTH2"/>
    <property type="match status" value="1"/>
</dbReference>
<evidence type="ECO:0000313" key="9">
    <source>
        <dbReference type="EMBL" id="RUO26128.1"/>
    </source>
</evidence>
<dbReference type="InterPro" id="IPR036388">
    <property type="entry name" value="WH-like_DNA-bd_sf"/>
</dbReference>
<evidence type="ECO:0000259" key="7">
    <source>
        <dbReference type="Pfam" id="PF21981"/>
    </source>
</evidence>
<comment type="subcellular location">
    <subcellularLocation>
        <location evidence="1 5">Cytoplasm</location>
    </subcellularLocation>
</comment>
<dbReference type="InterPro" id="IPR003783">
    <property type="entry name" value="Regulatory_RecX"/>
</dbReference>
<feature type="domain" description="RecX second three-helical" evidence="6">
    <location>
        <begin position="58"/>
        <end position="98"/>
    </location>
</feature>
<evidence type="ECO:0000256" key="2">
    <source>
        <dbReference type="ARBA" id="ARBA00009695"/>
    </source>
</evidence>
<proteinExistence type="inferred from homology"/>
<evidence type="ECO:0000256" key="5">
    <source>
        <dbReference type="HAMAP-Rule" id="MF_01114"/>
    </source>
</evidence>
<evidence type="ECO:0000313" key="10">
    <source>
        <dbReference type="Proteomes" id="UP000288293"/>
    </source>
</evidence>
<keyword evidence="4 5" id="KW-0963">Cytoplasm</keyword>
<dbReference type="EMBL" id="PIPL01000001">
    <property type="protein sequence ID" value="RUO26128.1"/>
    <property type="molecule type" value="Genomic_DNA"/>
</dbReference>
<organism evidence="9 10">
    <name type="scientific">Aliidiomarina minuta</name>
    <dbReference type="NCBI Taxonomy" id="880057"/>
    <lineage>
        <taxon>Bacteria</taxon>
        <taxon>Pseudomonadati</taxon>
        <taxon>Pseudomonadota</taxon>
        <taxon>Gammaproteobacteria</taxon>
        <taxon>Alteromonadales</taxon>
        <taxon>Idiomarinaceae</taxon>
        <taxon>Aliidiomarina</taxon>
    </lineage>
</organism>
<dbReference type="Gene3D" id="1.10.10.10">
    <property type="entry name" value="Winged helix-like DNA-binding domain superfamily/Winged helix DNA-binding domain"/>
    <property type="match status" value="3"/>
</dbReference>
<evidence type="ECO:0000256" key="4">
    <source>
        <dbReference type="ARBA" id="ARBA00022490"/>
    </source>
</evidence>